<accession>A0ACB8YLF3</accession>
<reference evidence="2" key="1">
    <citation type="journal article" date="2022" name="Mol. Ecol. Resour.">
        <title>The genomes of chicory, endive, great burdock and yacon provide insights into Asteraceae palaeo-polyploidization history and plant inulin production.</title>
        <authorList>
            <person name="Fan W."/>
            <person name="Wang S."/>
            <person name="Wang H."/>
            <person name="Wang A."/>
            <person name="Jiang F."/>
            <person name="Liu H."/>
            <person name="Zhao H."/>
            <person name="Xu D."/>
            <person name="Zhang Y."/>
        </authorList>
    </citation>
    <scope>NUCLEOTIDE SEQUENCE [LARGE SCALE GENOMIC DNA]</scope>
    <source>
        <strain evidence="2">cv. Yunnan</strain>
    </source>
</reference>
<gene>
    <name evidence="1" type="ORF">L1987_80259</name>
</gene>
<protein>
    <submittedName>
        <fullName evidence="1">Uncharacterized protein</fullName>
    </submittedName>
</protein>
<comment type="caution">
    <text evidence="1">The sequence shown here is derived from an EMBL/GenBank/DDBJ whole genome shotgun (WGS) entry which is preliminary data.</text>
</comment>
<sequence>MRPQIKQIETSCNSGTHRHIKILSYSLSSHSLIRKSQIFPAPAILPNRICFRSKHLLHRNFYRCHWLKK</sequence>
<proteinExistence type="predicted"/>
<evidence type="ECO:0000313" key="1">
    <source>
        <dbReference type="EMBL" id="KAI3686579.1"/>
    </source>
</evidence>
<evidence type="ECO:0000313" key="2">
    <source>
        <dbReference type="Proteomes" id="UP001056120"/>
    </source>
</evidence>
<dbReference type="EMBL" id="CM042044">
    <property type="protein sequence ID" value="KAI3686579.1"/>
    <property type="molecule type" value="Genomic_DNA"/>
</dbReference>
<reference evidence="1 2" key="2">
    <citation type="journal article" date="2022" name="Mol. Ecol. Resour.">
        <title>The genomes of chicory, endive, great burdock and yacon provide insights into Asteraceae paleo-polyploidization history and plant inulin production.</title>
        <authorList>
            <person name="Fan W."/>
            <person name="Wang S."/>
            <person name="Wang H."/>
            <person name="Wang A."/>
            <person name="Jiang F."/>
            <person name="Liu H."/>
            <person name="Zhao H."/>
            <person name="Xu D."/>
            <person name="Zhang Y."/>
        </authorList>
    </citation>
    <scope>NUCLEOTIDE SEQUENCE [LARGE SCALE GENOMIC DNA]</scope>
    <source>
        <strain evidence="2">cv. Yunnan</strain>
        <tissue evidence="1">Leaves</tissue>
    </source>
</reference>
<keyword evidence="2" id="KW-1185">Reference proteome</keyword>
<name>A0ACB8YLF3_9ASTR</name>
<dbReference type="Proteomes" id="UP001056120">
    <property type="component" value="Linkage Group LG27"/>
</dbReference>
<organism evidence="1 2">
    <name type="scientific">Smallanthus sonchifolius</name>
    <dbReference type="NCBI Taxonomy" id="185202"/>
    <lineage>
        <taxon>Eukaryota</taxon>
        <taxon>Viridiplantae</taxon>
        <taxon>Streptophyta</taxon>
        <taxon>Embryophyta</taxon>
        <taxon>Tracheophyta</taxon>
        <taxon>Spermatophyta</taxon>
        <taxon>Magnoliopsida</taxon>
        <taxon>eudicotyledons</taxon>
        <taxon>Gunneridae</taxon>
        <taxon>Pentapetalae</taxon>
        <taxon>asterids</taxon>
        <taxon>campanulids</taxon>
        <taxon>Asterales</taxon>
        <taxon>Asteraceae</taxon>
        <taxon>Asteroideae</taxon>
        <taxon>Heliantheae alliance</taxon>
        <taxon>Millerieae</taxon>
        <taxon>Smallanthus</taxon>
    </lineage>
</organism>